<name>A0ABZ2UZK8_9RHOB</name>
<sequence>MSAIDWLSESAEPSRIIEQPITNTATAPQVTVTPLGRPSKDPVGLLPPAVTGLPRNIWSQSDERVLVDLVRAERVETLPAIQEFLKVLMLAEADPPRGAGIDGALFLARVDKLLDLGALEPAQSLIEQAEPDTVPLFRRWFDVALLTGTEDVVCDVMGDKPSVAPTYPARIFCMARNGDWAEAALTLNTHRALGDITAQEDMLLARFLDPELFEGEDPLPHPERVSPLSFRMHDAVGEPLITGNLPLAFSHADLRGTTAWKSQIEAAERLSRYGSVSENVLQRIYTARTPAASGGIWDRAEAFQRFDVAMRTRDPSAVTRTLPGVWAAMSDARTEVQFAKLYGAALQDLPLRGEAAEIAFHVGLLSPEYESVAIAAAEADQGFDPFLIALARGVPQEVRVTTDQQIALQAAFNGAPPPAALQTLVDDRKLGEALLRAIAQFNEGYLGDIRSVRDALALMRAVGLEDVARRAALQLMILDRGA</sequence>
<dbReference type="EMBL" id="CP150951">
    <property type="protein sequence ID" value="WZC47596.1"/>
    <property type="molecule type" value="Genomic_DNA"/>
</dbReference>
<dbReference type="RefSeq" id="WP_341365716.1">
    <property type="nucleotide sequence ID" value="NZ_CP150951.2"/>
</dbReference>
<evidence type="ECO:0000313" key="2">
    <source>
        <dbReference type="Proteomes" id="UP001440612"/>
    </source>
</evidence>
<reference evidence="2" key="1">
    <citation type="submission" date="2024-04" db="EMBL/GenBank/DDBJ databases">
        <title>Phylogenomic analyses of a clade within the roseobacter group suggest taxonomic reassignments of species of the genera Aestuariivita, Citreicella, Loktanella, Nautella, Pelagibaca, Ruegeria, Thalassobius, Thiobacimonas and Tropicibacter, and the proposal o.</title>
        <authorList>
            <person name="Jeon C.O."/>
        </authorList>
    </citation>
    <scope>NUCLEOTIDE SEQUENCE [LARGE SCALE GENOMIC DNA]</scope>
    <source>
        <strain evidence="2">BS5-3</strain>
    </source>
</reference>
<gene>
    <name evidence="1" type="ORF">AABB29_11775</name>
</gene>
<keyword evidence="2" id="KW-1185">Reference proteome</keyword>
<protein>
    <submittedName>
        <fullName evidence="1">Uncharacterized protein</fullName>
    </submittedName>
</protein>
<evidence type="ECO:0000313" key="1">
    <source>
        <dbReference type="EMBL" id="WZC47596.1"/>
    </source>
</evidence>
<organism evidence="1 2">
    <name type="scientific">Yoonia phaeophyticola</name>
    <dbReference type="NCBI Taxonomy" id="3137369"/>
    <lineage>
        <taxon>Bacteria</taxon>
        <taxon>Pseudomonadati</taxon>
        <taxon>Pseudomonadota</taxon>
        <taxon>Alphaproteobacteria</taxon>
        <taxon>Rhodobacterales</taxon>
        <taxon>Paracoccaceae</taxon>
        <taxon>Yoonia</taxon>
    </lineage>
</organism>
<proteinExistence type="predicted"/>
<accession>A0ABZ2UZK8</accession>
<dbReference type="Proteomes" id="UP001440612">
    <property type="component" value="Chromosome"/>
</dbReference>